<proteinExistence type="predicted"/>
<dbReference type="InterPro" id="IPR003702">
    <property type="entry name" value="ActCoA_hydro_N"/>
</dbReference>
<dbReference type="Gene3D" id="3.30.750.70">
    <property type="entry name" value="4-hydroxybutyrate coenzyme like domains"/>
    <property type="match status" value="1"/>
</dbReference>
<dbReference type="PANTHER" id="PTHR21432">
    <property type="entry name" value="ACETYL-COA HYDROLASE-RELATED"/>
    <property type="match status" value="1"/>
</dbReference>
<protein>
    <recommendedName>
        <fullName evidence="1">Acetyl-CoA hydrolase/transferase N-terminal domain-containing protein</fullName>
    </recommendedName>
</protein>
<dbReference type="Pfam" id="PF02550">
    <property type="entry name" value="AcetylCoA_hydro"/>
    <property type="match status" value="1"/>
</dbReference>
<dbReference type="SUPFAM" id="SSF100950">
    <property type="entry name" value="NagB/RpiA/CoA transferase-like"/>
    <property type="match status" value="1"/>
</dbReference>
<feature type="domain" description="Acetyl-CoA hydrolase/transferase N-terminal" evidence="1">
    <location>
        <begin position="39"/>
        <end position="219"/>
    </location>
</feature>
<dbReference type="InterPro" id="IPR046433">
    <property type="entry name" value="ActCoA_hydro"/>
</dbReference>
<evidence type="ECO:0000313" key="2">
    <source>
        <dbReference type="EMBL" id="SVA96411.1"/>
    </source>
</evidence>
<dbReference type="AlphaFoldDB" id="A0A382A585"/>
<gene>
    <name evidence="2" type="ORF">METZ01_LOCUS149265</name>
</gene>
<accession>A0A382A585</accession>
<feature type="non-terminal residue" evidence="2">
    <location>
        <position position="307"/>
    </location>
</feature>
<dbReference type="EMBL" id="UINC01023875">
    <property type="protein sequence ID" value="SVA96411.1"/>
    <property type="molecule type" value="Genomic_DNA"/>
</dbReference>
<organism evidence="2">
    <name type="scientific">marine metagenome</name>
    <dbReference type="NCBI Taxonomy" id="408172"/>
    <lineage>
        <taxon>unclassified sequences</taxon>
        <taxon>metagenomes</taxon>
        <taxon>ecological metagenomes</taxon>
    </lineage>
</organism>
<sequence>MLAFRGHNTLSNTCSSCDGAPKSGHLKGENMVQQSHWQSEYQSRLQSADEAVSRLKDGQRLILPTLAGQPPGLIAAMGRRLRDGKLARVRPSTILPTPYLANALLQPEHSDYLDWDSLFCGNSDRLGVFEGRYDMTPMHFGQMPKIMREDLQVGAVMTLASPPNADGYMSVGISIDYTKSLIDWAHFSLVEVNPNVPRVFGDCRVHVSEVSAIVESDDDIFELPNPLGTPEDEKIGALIAERIPDGATIQLGYGAAPSAVGLCLIDHKHLGIHTEMFVDAMRVLMDAGVADNSRKSINPGKTLYTFA</sequence>
<dbReference type="GO" id="GO:0008775">
    <property type="term" value="F:acetate CoA-transferase activity"/>
    <property type="evidence" value="ECO:0007669"/>
    <property type="project" value="InterPro"/>
</dbReference>
<reference evidence="2" key="1">
    <citation type="submission" date="2018-05" db="EMBL/GenBank/DDBJ databases">
        <authorList>
            <person name="Lanie J.A."/>
            <person name="Ng W.-L."/>
            <person name="Kazmierczak K.M."/>
            <person name="Andrzejewski T.M."/>
            <person name="Davidsen T.M."/>
            <person name="Wayne K.J."/>
            <person name="Tettelin H."/>
            <person name="Glass J.I."/>
            <person name="Rusch D."/>
            <person name="Podicherti R."/>
            <person name="Tsui H.-C.T."/>
            <person name="Winkler M.E."/>
        </authorList>
    </citation>
    <scope>NUCLEOTIDE SEQUENCE</scope>
</reference>
<dbReference type="GO" id="GO:0006083">
    <property type="term" value="P:acetate metabolic process"/>
    <property type="evidence" value="ECO:0007669"/>
    <property type="project" value="InterPro"/>
</dbReference>
<name>A0A382A585_9ZZZZ</name>
<dbReference type="PANTHER" id="PTHR21432:SF20">
    <property type="entry name" value="ACETYL-COA HYDROLASE"/>
    <property type="match status" value="1"/>
</dbReference>
<dbReference type="InterPro" id="IPR037171">
    <property type="entry name" value="NagB/RpiA_transferase-like"/>
</dbReference>
<dbReference type="Gene3D" id="3.40.1080.10">
    <property type="entry name" value="Glutaconate Coenzyme A-transferase"/>
    <property type="match status" value="1"/>
</dbReference>
<evidence type="ECO:0000259" key="1">
    <source>
        <dbReference type="Pfam" id="PF02550"/>
    </source>
</evidence>